<protein>
    <recommendedName>
        <fullName evidence="8">tRNA-specific adenosine deaminase</fullName>
        <ecNumber evidence="8">3.5.4.33</ecNumber>
    </recommendedName>
</protein>
<dbReference type="EMBL" id="JACHBL010000001">
    <property type="protein sequence ID" value="MBB5598503.1"/>
    <property type="molecule type" value="Genomic_DNA"/>
</dbReference>
<dbReference type="PANTHER" id="PTHR11079">
    <property type="entry name" value="CYTOSINE DEAMINASE FAMILY MEMBER"/>
    <property type="match status" value="1"/>
</dbReference>
<feature type="binding site" evidence="8">
    <location>
        <position position="98"/>
    </location>
    <ligand>
        <name>Zn(2+)</name>
        <dbReference type="ChEBI" id="CHEBI:29105"/>
        <note>catalytic</note>
    </ligand>
</feature>
<evidence type="ECO:0000256" key="1">
    <source>
        <dbReference type="ARBA" id="ARBA00010669"/>
    </source>
</evidence>
<dbReference type="InterPro" id="IPR002125">
    <property type="entry name" value="CMP_dCMP_dom"/>
</dbReference>
<dbReference type="EC" id="3.5.4.33" evidence="8"/>
<keyword evidence="11" id="KW-1185">Reference proteome</keyword>
<evidence type="ECO:0000313" key="11">
    <source>
        <dbReference type="Proteomes" id="UP000523863"/>
    </source>
</evidence>
<dbReference type="PANTHER" id="PTHR11079:SF202">
    <property type="entry name" value="TRNA-SPECIFIC ADENOSINE DEAMINASE"/>
    <property type="match status" value="1"/>
</dbReference>
<dbReference type="NCBIfam" id="NF008113">
    <property type="entry name" value="PRK10860.1"/>
    <property type="match status" value="1"/>
</dbReference>
<reference evidence="10 11" key="1">
    <citation type="submission" date="2020-08" db="EMBL/GenBank/DDBJ databases">
        <title>Sequencing the genomes of 1000 actinobacteria strains.</title>
        <authorList>
            <person name="Klenk H.-P."/>
        </authorList>
    </citation>
    <scope>NUCLEOTIDE SEQUENCE [LARGE SCALE GENOMIC DNA]</scope>
    <source>
        <strain evidence="10 11">DSM 23694</strain>
    </source>
</reference>
<dbReference type="Proteomes" id="UP000523863">
    <property type="component" value="Unassembled WGS sequence"/>
</dbReference>
<evidence type="ECO:0000256" key="3">
    <source>
        <dbReference type="ARBA" id="ARBA00022694"/>
    </source>
</evidence>
<comment type="function">
    <text evidence="8">Catalyzes the deamination of adenosine to inosine at the wobble position 34 of tRNA(Arg2).</text>
</comment>
<dbReference type="SUPFAM" id="SSF53927">
    <property type="entry name" value="Cytidine deaminase-like"/>
    <property type="match status" value="1"/>
</dbReference>
<keyword evidence="4 8" id="KW-0479">Metal-binding</keyword>
<sequence length="165" mass="17851">MTSFPVSRRAHYEEWMGLALEQASAALEHKDVPIGAVVLDEFGAVIGVGRNERELTGDPTAHAEVLAIRAAASTLKSLGADDGWRLEHCTLVVTLEPCAMCAGAIVLSRIPRVVFGAWDEKAGAAGSVLDVLREPRLNHWVEVVGGVRESECAEMLKEFFASRRV</sequence>
<evidence type="ECO:0000313" key="10">
    <source>
        <dbReference type="EMBL" id="MBB5598503.1"/>
    </source>
</evidence>
<comment type="catalytic activity">
    <reaction evidence="7 8">
        <text>adenosine(34) in tRNA + H2O + H(+) = inosine(34) in tRNA + NH4(+)</text>
        <dbReference type="Rhea" id="RHEA:43168"/>
        <dbReference type="Rhea" id="RHEA-COMP:10373"/>
        <dbReference type="Rhea" id="RHEA-COMP:10374"/>
        <dbReference type="ChEBI" id="CHEBI:15377"/>
        <dbReference type="ChEBI" id="CHEBI:15378"/>
        <dbReference type="ChEBI" id="CHEBI:28938"/>
        <dbReference type="ChEBI" id="CHEBI:74411"/>
        <dbReference type="ChEBI" id="CHEBI:82852"/>
        <dbReference type="EC" id="3.5.4.33"/>
    </reaction>
</comment>
<evidence type="ECO:0000256" key="6">
    <source>
        <dbReference type="ARBA" id="ARBA00022833"/>
    </source>
</evidence>
<organism evidence="10 11">
    <name type="scientific">Neomicrococcus lactis</name>
    <dbReference type="NCBI Taxonomy" id="732241"/>
    <lineage>
        <taxon>Bacteria</taxon>
        <taxon>Bacillati</taxon>
        <taxon>Actinomycetota</taxon>
        <taxon>Actinomycetes</taxon>
        <taxon>Micrococcales</taxon>
        <taxon>Micrococcaceae</taxon>
        <taxon>Neomicrococcus</taxon>
    </lineage>
</organism>
<dbReference type="RefSeq" id="WP_338087470.1">
    <property type="nucleotide sequence ID" value="NZ_JACHBL010000001.1"/>
</dbReference>
<dbReference type="Pfam" id="PF14437">
    <property type="entry name" value="MafB19-deam"/>
    <property type="match status" value="1"/>
</dbReference>
<feature type="domain" description="CMP/dCMP-type deaminase" evidence="9">
    <location>
        <begin position="10"/>
        <end position="129"/>
    </location>
</feature>
<dbReference type="PROSITE" id="PS00903">
    <property type="entry name" value="CYT_DCMP_DEAMINASES_1"/>
    <property type="match status" value="1"/>
</dbReference>
<dbReference type="PROSITE" id="PS51747">
    <property type="entry name" value="CYT_DCMP_DEAMINASES_2"/>
    <property type="match status" value="1"/>
</dbReference>
<evidence type="ECO:0000256" key="8">
    <source>
        <dbReference type="HAMAP-Rule" id="MF_00972"/>
    </source>
</evidence>
<dbReference type="InterPro" id="IPR058535">
    <property type="entry name" value="MafB19-deam"/>
</dbReference>
<keyword evidence="3 8" id="KW-0819">tRNA processing</keyword>
<keyword evidence="5 8" id="KW-0378">Hydrolase</keyword>
<dbReference type="GO" id="GO:0052717">
    <property type="term" value="F:tRNA-specific adenosine-34 deaminase activity"/>
    <property type="evidence" value="ECO:0007669"/>
    <property type="project" value="UniProtKB-UniRule"/>
</dbReference>
<evidence type="ECO:0000256" key="5">
    <source>
        <dbReference type="ARBA" id="ARBA00022801"/>
    </source>
</evidence>
<dbReference type="HAMAP" id="MF_00972">
    <property type="entry name" value="tRNA_aden_deaminase"/>
    <property type="match status" value="1"/>
</dbReference>
<dbReference type="AlphaFoldDB" id="A0A7W9DBA7"/>
<dbReference type="InterPro" id="IPR016193">
    <property type="entry name" value="Cytidine_deaminase-like"/>
</dbReference>
<accession>A0A7W9DBA7</accession>
<dbReference type="InterPro" id="IPR028883">
    <property type="entry name" value="tRNA_aden_deaminase"/>
</dbReference>
<feature type="binding site" evidence="8">
    <location>
        <position position="62"/>
    </location>
    <ligand>
        <name>Zn(2+)</name>
        <dbReference type="ChEBI" id="CHEBI:29105"/>
        <note>catalytic</note>
    </ligand>
</feature>
<evidence type="ECO:0000256" key="4">
    <source>
        <dbReference type="ARBA" id="ARBA00022723"/>
    </source>
</evidence>
<comment type="similarity">
    <text evidence="1">Belongs to the cytidine and deoxycytidylate deaminase family. ADAT2 subfamily.</text>
</comment>
<dbReference type="CDD" id="cd01285">
    <property type="entry name" value="nucleoside_deaminase"/>
    <property type="match status" value="1"/>
</dbReference>
<dbReference type="GO" id="GO:0002100">
    <property type="term" value="P:tRNA wobble adenosine to inosine editing"/>
    <property type="evidence" value="ECO:0007669"/>
    <property type="project" value="UniProtKB-UniRule"/>
</dbReference>
<evidence type="ECO:0000256" key="2">
    <source>
        <dbReference type="ARBA" id="ARBA00011738"/>
    </source>
</evidence>
<evidence type="ECO:0000256" key="7">
    <source>
        <dbReference type="ARBA" id="ARBA00048045"/>
    </source>
</evidence>
<comment type="subunit">
    <text evidence="2 8">Homodimer.</text>
</comment>
<proteinExistence type="inferred from homology"/>
<feature type="active site" description="Proton donor" evidence="8">
    <location>
        <position position="64"/>
    </location>
</feature>
<evidence type="ECO:0000259" key="9">
    <source>
        <dbReference type="PROSITE" id="PS51747"/>
    </source>
</evidence>
<name>A0A7W9DBA7_9MICC</name>
<comment type="cofactor">
    <cofactor evidence="8">
        <name>Zn(2+)</name>
        <dbReference type="ChEBI" id="CHEBI:29105"/>
    </cofactor>
    <text evidence="8">Binds 1 zinc ion per subunit.</text>
</comment>
<gene>
    <name evidence="8" type="primary">tadA</name>
    <name evidence="10" type="ORF">BKA12_001583</name>
</gene>
<keyword evidence="6 8" id="KW-0862">Zinc</keyword>
<dbReference type="GO" id="GO:0008270">
    <property type="term" value="F:zinc ion binding"/>
    <property type="evidence" value="ECO:0007669"/>
    <property type="project" value="UniProtKB-UniRule"/>
</dbReference>
<dbReference type="InterPro" id="IPR016192">
    <property type="entry name" value="APOBEC/CMP_deaminase_Zn-bd"/>
</dbReference>
<comment type="caution">
    <text evidence="10">The sequence shown here is derived from an EMBL/GenBank/DDBJ whole genome shotgun (WGS) entry which is preliminary data.</text>
</comment>
<dbReference type="FunFam" id="3.40.140.10:FF:000005">
    <property type="entry name" value="tRNA-specific adenosine deaminase"/>
    <property type="match status" value="1"/>
</dbReference>
<feature type="binding site" evidence="8">
    <location>
        <position position="101"/>
    </location>
    <ligand>
        <name>Zn(2+)</name>
        <dbReference type="ChEBI" id="CHEBI:29105"/>
        <note>catalytic</note>
    </ligand>
</feature>
<dbReference type="Gene3D" id="3.40.140.10">
    <property type="entry name" value="Cytidine Deaminase, domain 2"/>
    <property type="match status" value="1"/>
</dbReference>